<evidence type="ECO:0000256" key="1">
    <source>
        <dbReference type="SAM" id="MobiDB-lite"/>
    </source>
</evidence>
<reference evidence="3 4" key="1">
    <citation type="submission" date="2024-03" db="EMBL/GenBank/DDBJ databases">
        <title>Pseudoalteromonas qingdaonensis sp. nov., isolated from the intestines of marine benthic organisms.</title>
        <authorList>
            <person name="Lin X."/>
            <person name="Fang S."/>
            <person name="Hu X."/>
        </authorList>
    </citation>
    <scope>NUCLEOTIDE SEQUENCE [LARGE SCALE GENOMIC DNA]</scope>
    <source>
        <strain evidence="3 4">YIC-827</strain>
    </source>
</reference>
<dbReference type="RefSeq" id="WP_342676536.1">
    <property type="nucleotide sequence ID" value="NZ_JBCGCU010000003.1"/>
</dbReference>
<keyword evidence="2" id="KW-1133">Transmembrane helix</keyword>
<accession>A0ABU9MWB5</accession>
<sequence>MLGVSTHASEQEKLTLLAEGNELPLLNNRFRIDHEIDKITLLFFRRPGSPAVVLIRPDGSKLYAPHALNDDQLQWHDERGYDLIELRNPMPGPWQVVGQILPQSRIMVLGDISLEVDALPPLLFRGEIIKLTGRVLNDGEHVEVGHFQQVINLQVDFVSTNNNEFTNFGAGTEHVAYFKDDGRGFDERPGDAIFTGEFRLDFAPGQWRPEIALTTPLIQRKVVQEPVVVKEPPLTYELIKGENDADHELVFRLDPELVQPQSVLLQGRIFYPNNDEQVFSLPASALAERRLKISNYDRGRYEVEVEMFATNINGREFMAYLPKHEFVITQPIERLVESQATTPNSEADMQRANLALDEQDSLMTQEQSKGSQSLLENIQLVVLANLVILFIGAVLIRVFLLKKPLVPGANLLFWRKKQQGQLNASQVNLGKNGSKSDKSGEILNLSLSDD</sequence>
<evidence type="ECO:0000313" key="3">
    <source>
        <dbReference type="EMBL" id="MEM0514609.1"/>
    </source>
</evidence>
<keyword evidence="4" id="KW-1185">Reference proteome</keyword>
<keyword evidence="2" id="KW-0472">Membrane</keyword>
<proteinExistence type="predicted"/>
<gene>
    <name evidence="3" type="ORF">WCN91_03995</name>
</gene>
<evidence type="ECO:0000256" key="2">
    <source>
        <dbReference type="SAM" id="Phobius"/>
    </source>
</evidence>
<feature type="region of interest" description="Disordered" evidence="1">
    <location>
        <begin position="426"/>
        <end position="450"/>
    </location>
</feature>
<organism evidence="3 4">
    <name type="scientific">Pseudoalteromonas qingdaonensis</name>
    <dbReference type="NCBI Taxonomy" id="3131913"/>
    <lineage>
        <taxon>Bacteria</taxon>
        <taxon>Pseudomonadati</taxon>
        <taxon>Pseudomonadota</taxon>
        <taxon>Gammaproteobacteria</taxon>
        <taxon>Alteromonadales</taxon>
        <taxon>Pseudoalteromonadaceae</taxon>
        <taxon>Pseudoalteromonas</taxon>
    </lineage>
</organism>
<comment type="caution">
    <text evidence="3">The sequence shown here is derived from an EMBL/GenBank/DDBJ whole genome shotgun (WGS) entry which is preliminary data.</text>
</comment>
<keyword evidence="2" id="KW-0812">Transmembrane</keyword>
<dbReference type="EMBL" id="JBCGCU010000003">
    <property type="protein sequence ID" value="MEM0514609.1"/>
    <property type="molecule type" value="Genomic_DNA"/>
</dbReference>
<protein>
    <submittedName>
        <fullName evidence="3">TIGR03503 family protein</fullName>
    </submittedName>
</protein>
<feature type="transmembrane region" description="Helical" evidence="2">
    <location>
        <begin position="378"/>
        <end position="400"/>
    </location>
</feature>
<dbReference type="Proteomes" id="UP001447008">
    <property type="component" value="Unassembled WGS sequence"/>
</dbReference>
<dbReference type="NCBIfam" id="TIGR03503">
    <property type="entry name" value="TIGR03503 family protein"/>
    <property type="match status" value="1"/>
</dbReference>
<evidence type="ECO:0000313" key="4">
    <source>
        <dbReference type="Proteomes" id="UP001447008"/>
    </source>
</evidence>
<dbReference type="InterPro" id="IPR020010">
    <property type="entry name" value="CHP03503"/>
</dbReference>
<name>A0ABU9MWB5_9GAMM</name>